<organism evidence="1 2">
    <name type="scientific">Cryptolaemus montrouzieri</name>
    <dbReference type="NCBI Taxonomy" id="559131"/>
    <lineage>
        <taxon>Eukaryota</taxon>
        <taxon>Metazoa</taxon>
        <taxon>Ecdysozoa</taxon>
        <taxon>Arthropoda</taxon>
        <taxon>Hexapoda</taxon>
        <taxon>Insecta</taxon>
        <taxon>Pterygota</taxon>
        <taxon>Neoptera</taxon>
        <taxon>Endopterygota</taxon>
        <taxon>Coleoptera</taxon>
        <taxon>Polyphaga</taxon>
        <taxon>Cucujiformia</taxon>
        <taxon>Coccinelloidea</taxon>
        <taxon>Coccinellidae</taxon>
        <taxon>Scymninae</taxon>
        <taxon>Scymnini</taxon>
        <taxon>Cryptolaemus</taxon>
    </lineage>
</organism>
<evidence type="ECO:0000313" key="1">
    <source>
        <dbReference type="EMBL" id="KAL3268125.1"/>
    </source>
</evidence>
<dbReference type="AlphaFoldDB" id="A0ABD2MP46"/>
<sequence>HEIKGIHQLKRGTIHSIVIASNGLVETHVKKELENIKLEQPEKLIALAQKAVILGICRTVRR</sequence>
<dbReference type="EMBL" id="JABFTP020000021">
    <property type="protein sequence ID" value="KAL3268125.1"/>
    <property type="molecule type" value="Genomic_DNA"/>
</dbReference>
<keyword evidence="2" id="KW-1185">Reference proteome</keyword>
<evidence type="ECO:0000313" key="2">
    <source>
        <dbReference type="Proteomes" id="UP001516400"/>
    </source>
</evidence>
<comment type="caution">
    <text evidence="1">The sequence shown here is derived from an EMBL/GenBank/DDBJ whole genome shotgun (WGS) entry which is preliminary data.</text>
</comment>
<name>A0ABD2MP46_9CUCU</name>
<feature type="non-terminal residue" evidence="1">
    <location>
        <position position="62"/>
    </location>
</feature>
<gene>
    <name evidence="1" type="ORF">HHI36_007252</name>
</gene>
<protein>
    <submittedName>
        <fullName evidence="1">Uncharacterized protein</fullName>
    </submittedName>
</protein>
<accession>A0ABD2MP46</accession>
<proteinExistence type="predicted"/>
<reference evidence="1 2" key="1">
    <citation type="journal article" date="2021" name="BMC Biol.">
        <title>Horizontally acquired antibacterial genes associated with adaptive radiation of ladybird beetles.</title>
        <authorList>
            <person name="Li H.S."/>
            <person name="Tang X.F."/>
            <person name="Huang Y.H."/>
            <person name="Xu Z.Y."/>
            <person name="Chen M.L."/>
            <person name="Du X.Y."/>
            <person name="Qiu B.Y."/>
            <person name="Chen P.T."/>
            <person name="Zhang W."/>
            <person name="Slipinski A."/>
            <person name="Escalona H.E."/>
            <person name="Waterhouse R.M."/>
            <person name="Zwick A."/>
            <person name="Pang H."/>
        </authorList>
    </citation>
    <scope>NUCLEOTIDE SEQUENCE [LARGE SCALE GENOMIC DNA]</scope>
    <source>
        <strain evidence="1">SYSU2018</strain>
    </source>
</reference>
<feature type="non-terminal residue" evidence="1">
    <location>
        <position position="1"/>
    </location>
</feature>
<dbReference type="Proteomes" id="UP001516400">
    <property type="component" value="Unassembled WGS sequence"/>
</dbReference>